<feature type="compositionally biased region" description="Basic and acidic residues" evidence="8">
    <location>
        <begin position="413"/>
        <end position="443"/>
    </location>
</feature>
<dbReference type="GO" id="GO:0008380">
    <property type="term" value="P:RNA splicing"/>
    <property type="evidence" value="ECO:0007669"/>
    <property type="project" value="UniProtKB-KW"/>
</dbReference>
<evidence type="ECO:0000313" key="10">
    <source>
        <dbReference type="EMBL" id="CAE6927317.1"/>
    </source>
</evidence>
<evidence type="ECO:0000256" key="1">
    <source>
        <dbReference type="ARBA" id="ARBA00004123"/>
    </source>
</evidence>
<dbReference type="GO" id="GO:0006397">
    <property type="term" value="P:mRNA processing"/>
    <property type="evidence" value="ECO:0007669"/>
    <property type="project" value="UniProtKB-KW"/>
</dbReference>
<comment type="caution">
    <text evidence="10">The sequence shown here is derived from an EMBL/GenBank/DDBJ whole genome shotgun (WGS) entry which is preliminary data.</text>
</comment>
<reference evidence="10" key="1">
    <citation type="submission" date="2021-02" db="EMBL/GenBank/DDBJ databases">
        <authorList>
            <person name="Dougan E. K."/>
            <person name="Rhodes N."/>
            <person name="Thang M."/>
            <person name="Chan C."/>
        </authorList>
    </citation>
    <scope>NUCLEOTIDE SEQUENCE</scope>
</reference>
<feature type="coiled-coil region" evidence="7">
    <location>
        <begin position="339"/>
        <end position="366"/>
    </location>
</feature>
<proteinExistence type="inferred from homology"/>
<dbReference type="SUPFAM" id="SSF81606">
    <property type="entry name" value="PP2C-like"/>
    <property type="match status" value="1"/>
</dbReference>
<dbReference type="InterPro" id="IPR015655">
    <property type="entry name" value="PP2C"/>
</dbReference>
<feature type="region of interest" description="Disordered" evidence="8">
    <location>
        <begin position="279"/>
        <end position="337"/>
    </location>
</feature>
<keyword evidence="7" id="KW-0175">Coiled coil</keyword>
<keyword evidence="3" id="KW-0507">mRNA processing</keyword>
<dbReference type="PROSITE" id="PS51746">
    <property type="entry name" value="PPM_2"/>
    <property type="match status" value="1"/>
</dbReference>
<dbReference type="InterPro" id="IPR001932">
    <property type="entry name" value="PPM-type_phosphatase-like_dom"/>
</dbReference>
<dbReference type="Proteomes" id="UP000604046">
    <property type="component" value="Unassembled WGS sequence"/>
</dbReference>
<dbReference type="GO" id="GO:0004722">
    <property type="term" value="F:protein serine/threonine phosphatase activity"/>
    <property type="evidence" value="ECO:0007669"/>
    <property type="project" value="InterPro"/>
</dbReference>
<dbReference type="SMART" id="SM00332">
    <property type="entry name" value="PP2Cc"/>
    <property type="match status" value="1"/>
</dbReference>
<dbReference type="Pfam" id="PF03371">
    <property type="entry name" value="PRP38"/>
    <property type="match status" value="1"/>
</dbReference>
<protein>
    <recommendedName>
        <fullName evidence="9">PPM-type phosphatase domain-containing protein</fullName>
    </recommendedName>
</protein>
<evidence type="ECO:0000256" key="3">
    <source>
        <dbReference type="ARBA" id="ARBA00022664"/>
    </source>
</evidence>
<dbReference type="CDD" id="cd00143">
    <property type="entry name" value="PP2Cc"/>
    <property type="match status" value="1"/>
</dbReference>
<feature type="region of interest" description="Disordered" evidence="8">
    <location>
        <begin position="406"/>
        <end position="443"/>
    </location>
</feature>
<feature type="compositionally biased region" description="Low complexity" evidence="8">
    <location>
        <begin position="239"/>
        <end position="253"/>
    </location>
</feature>
<evidence type="ECO:0000256" key="6">
    <source>
        <dbReference type="ARBA" id="ARBA00023242"/>
    </source>
</evidence>
<gene>
    <name evidence="10" type="ORF">SNAT2548_LOCUS711</name>
</gene>
<keyword evidence="6" id="KW-0539">Nucleus</keyword>
<accession>A0A812GPS3</accession>
<evidence type="ECO:0000256" key="4">
    <source>
        <dbReference type="ARBA" id="ARBA00022728"/>
    </source>
</evidence>
<keyword evidence="4" id="KW-0747">Spliceosome</keyword>
<evidence type="ECO:0000256" key="7">
    <source>
        <dbReference type="SAM" id="Coils"/>
    </source>
</evidence>
<feature type="region of interest" description="Disordered" evidence="8">
    <location>
        <begin position="1366"/>
        <end position="1385"/>
    </location>
</feature>
<dbReference type="InterPro" id="IPR005037">
    <property type="entry name" value="PRP38"/>
</dbReference>
<keyword evidence="11" id="KW-1185">Reference proteome</keyword>
<keyword evidence="5" id="KW-0508">mRNA splicing</keyword>
<comment type="similarity">
    <text evidence="2">Belongs to the PRP38 family.</text>
</comment>
<feature type="region of interest" description="Disordered" evidence="8">
    <location>
        <begin position="221"/>
        <end position="259"/>
    </location>
</feature>
<name>A0A812GPS3_9DINO</name>
<feature type="compositionally biased region" description="Basic and acidic residues" evidence="8">
    <location>
        <begin position="304"/>
        <end position="316"/>
    </location>
</feature>
<dbReference type="Pfam" id="PF00481">
    <property type="entry name" value="PP2C"/>
    <property type="match status" value="1"/>
</dbReference>
<evidence type="ECO:0000256" key="5">
    <source>
        <dbReference type="ARBA" id="ARBA00023187"/>
    </source>
</evidence>
<organism evidence="10 11">
    <name type="scientific">Symbiodinium natans</name>
    <dbReference type="NCBI Taxonomy" id="878477"/>
    <lineage>
        <taxon>Eukaryota</taxon>
        <taxon>Sar</taxon>
        <taxon>Alveolata</taxon>
        <taxon>Dinophyceae</taxon>
        <taxon>Suessiales</taxon>
        <taxon>Symbiodiniaceae</taxon>
        <taxon>Symbiodinium</taxon>
    </lineage>
</organism>
<feature type="region of interest" description="Disordered" evidence="8">
    <location>
        <begin position="1"/>
        <end position="23"/>
    </location>
</feature>
<comment type="subcellular location">
    <subcellularLocation>
        <location evidence="1">Nucleus</location>
    </subcellularLocation>
</comment>
<sequence>MGGQPSGARLGTGQDQSQSQEDRSDFVLEVVNQTGMKLYRSHVDPGEIADSLPEVLTSRQTLTVQDVGQPEVYINYISCKPRQPDQAGMSRIRRPTEIPEALPVILTVYAAVVDGGLRASIFGGAHRLEMAAMFDRLPEHGDNLRKLACRQGSLGVCSWKQSLAPRSAVLTVTQPPTSISQQRAAMLDALQSSIPIAAKLRDQSSPTKDDAKEERCEAVLARPAPTDVASAEPDPPSSQPVSAPSSCRSSSKSQAEEMQETAVMQMAQVEEAPRFDSELCANSAPSCPPAPTVDVPSGNSPSRGFERESQTGHVDQEPCNPCPTPIKKDAPGRSRSGALALQVQKALKERQEKEEAQRKCEEEEALMKANCSAVIASQDIEYQRSLLHDQVRDLRKEHSKLQDLERSLSSALDDSRQRRQSAETRLSRYGENPRIRAEAEKATEEESALLPELTDVSRRLVHLKETLEEKEELLCMAALADAPAQVRLSSARLLGIDNELGAAAASILSAYHSEEDPPLPGGEDSMRGRKVVEKAQVATEVYGVDDPAPSVEPPSSGFALSDQEQKAPDEECPVPRACHLHRRPRQGCKRCAAFREPSATTGISGLSFAAPNEEHRSPDKGFVLEGFGQKLQFQVLQSTYYRCALLSVNNVDALMDELHNHADHAEPYTPLSHSDPSTLFCCVYRLAQLQPSKQQVRQLVGFKGSAMVRAAGMLYIRFSWPPGDVWTWLRRFLFDTESFRPGSNPSSAPIAMGDWVESLLRYEKYYNIVLPRLPVSLKRDMAMELVQLPELRQALAQNRCHFDHRHAGMPVDVLHGTTWCSGQVVATSSVGRSLLVNVQLDDGSVEEVPCGLLRPTQFTRKRSRSFSSSQSADKLCEEYLRRDRAKAVTDDKNDYFKPIPKFKKMLMTKDKCLRHSAPDHMDSAVVTRVNNKQEDMAPQVPVDHAVPEERRTLLMQVVRKYTSGSSSRSLLPRQDRFEYHEWDSGANARAEVLVPETLRLGCCADVNSWLACLAIARAILRVKQARPALNAACDPWISMGQTVHTAVTDKESGNGHCDVKQLSWGFSCMQGWRLRMEDSHFALPQLGGNWADTAAFAVLDGHGGREVACFCQHRLPSTIAKYPPTDPEAALRKAFEGMDELLRRPEERSFLQSFTGATRGGDTFEEAGRVGCTAVVCLVQSERLIVANVGDSRVVLSRAGFAVPLSEDHKPNLPAERDRIQRAGGVVERQQVRNVTQYRVNGNLNLSRTIGDLDYKRNSKLPMSEQIISSTPDITCFERTANDDFLLLACDGIWETMSSQDVVDFVSQRLQSSQSHAEAPLSQITEELLDFCFAPDLAKSGGVGGDNMTALLVLLGPRRQGMIPNAQFSRKSDFSPTSTSWCSCH</sequence>
<feature type="region of interest" description="Disordered" evidence="8">
    <location>
        <begin position="544"/>
        <end position="565"/>
    </location>
</feature>
<dbReference type="Gene3D" id="3.60.40.10">
    <property type="entry name" value="PPM-type phosphatase domain"/>
    <property type="match status" value="1"/>
</dbReference>
<dbReference type="GO" id="GO:0005681">
    <property type="term" value="C:spliceosomal complex"/>
    <property type="evidence" value="ECO:0007669"/>
    <property type="project" value="UniProtKB-KW"/>
</dbReference>
<evidence type="ECO:0000256" key="8">
    <source>
        <dbReference type="SAM" id="MobiDB-lite"/>
    </source>
</evidence>
<dbReference type="OrthoDB" id="435493at2759"/>
<dbReference type="PANTHER" id="PTHR13832:SF840">
    <property type="entry name" value="PROTEIN PHOSPHATASE 2C 60-RELATED"/>
    <property type="match status" value="1"/>
</dbReference>
<dbReference type="InterPro" id="IPR036457">
    <property type="entry name" value="PPM-type-like_dom_sf"/>
</dbReference>
<dbReference type="EMBL" id="CAJNDS010000034">
    <property type="protein sequence ID" value="CAE6927317.1"/>
    <property type="molecule type" value="Genomic_DNA"/>
</dbReference>
<evidence type="ECO:0000259" key="9">
    <source>
        <dbReference type="PROSITE" id="PS51746"/>
    </source>
</evidence>
<feature type="domain" description="PPM-type phosphatase" evidence="9">
    <location>
        <begin position="1063"/>
        <end position="1355"/>
    </location>
</feature>
<evidence type="ECO:0000256" key="2">
    <source>
        <dbReference type="ARBA" id="ARBA00006164"/>
    </source>
</evidence>
<dbReference type="SMART" id="SM00331">
    <property type="entry name" value="PP2C_SIG"/>
    <property type="match status" value="1"/>
</dbReference>
<evidence type="ECO:0000313" key="11">
    <source>
        <dbReference type="Proteomes" id="UP000604046"/>
    </source>
</evidence>
<dbReference type="PANTHER" id="PTHR13832">
    <property type="entry name" value="PROTEIN PHOSPHATASE 2C"/>
    <property type="match status" value="1"/>
</dbReference>